<dbReference type="Proteomes" id="UP001307889">
    <property type="component" value="Chromosome 5"/>
</dbReference>
<keyword evidence="2" id="KW-0812">Transmembrane</keyword>
<evidence type="ECO:0000256" key="1">
    <source>
        <dbReference type="SAM" id="MobiDB-lite"/>
    </source>
</evidence>
<keyword evidence="3" id="KW-0732">Signal</keyword>
<sequence length="661" mass="73871">MELMFILPVVSLVIAPLPGPSALPMTDYSQLNHDEPTHWTKAATTHAPATSGLIVKDDANSSVLEATPTTDVTAGLVDFTTTPSNESVNFQSNSSYDELAATENGEPSSTSDTNNTTSDDSLNDSTANTEGSLNSATPQTNSSSFPEELVSPVNFSIVVETITSPQGKPMVPTTEISTGSLNYDDVDDKASNTVGEHYYRYDVLDEMKKNYNNVDNELIDRQDLTDLEIDKALNSFRRPDEKDSLNYDVKSQGIPKYDYNAQDGFDSEQEEEEIRREETKVKHRNRQILPSLADLEESYDADTPFKKWDKDSEEQEKLLENIVFQANNDTLDKIEIESSDSSSDEQTGTGRWFLLLLAGNSTIVRLRQKDFAKYLKLNLAARLSLEYDEVKLNKVVLAPPRLMVNVSVIPSGGSNLDEEFDLNERLFGEEEAPLNRLAETNATLLELSGEEYHVVRFLSLRSQQPLAMDEAGSETNVVITDRHADIEKVIYFGLGGACLFLIIPLIFALCRLYLNPLELKWPWKREKLFVAPWAIPRHQRIDEPAVTIGGPLTVIYSGSFVERYGPPSGSWIEDDYQNASIIREQAGLENPVYGFHDLEKSIIYDPAVLGSPKISLEKKLKLLQCRPDHLLIPHTPVKLAEPRANLDVRITKGVENPNYQT</sequence>
<dbReference type="EMBL" id="AP028913">
    <property type="protein sequence ID" value="BES94171.1"/>
    <property type="molecule type" value="Genomic_DNA"/>
</dbReference>
<feature type="transmembrane region" description="Helical" evidence="2">
    <location>
        <begin position="489"/>
        <end position="514"/>
    </location>
</feature>
<reference evidence="4 5" key="1">
    <citation type="submission" date="2023-09" db="EMBL/GenBank/DDBJ databases">
        <title>Nesidiocoris tenuis whole genome shotgun sequence.</title>
        <authorList>
            <person name="Shibata T."/>
            <person name="Shimoda M."/>
            <person name="Kobayashi T."/>
            <person name="Uehara T."/>
        </authorList>
    </citation>
    <scope>NUCLEOTIDE SEQUENCE [LARGE SCALE GENOMIC DNA]</scope>
    <source>
        <strain evidence="4 5">Japan</strain>
    </source>
</reference>
<evidence type="ECO:0000313" key="4">
    <source>
        <dbReference type="EMBL" id="BES94171.1"/>
    </source>
</evidence>
<evidence type="ECO:0000313" key="5">
    <source>
        <dbReference type="Proteomes" id="UP001307889"/>
    </source>
</evidence>
<evidence type="ECO:0000256" key="2">
    <source>
        <dbReference type="SAM" id="Phobius"/>
    </source>
</evidence>
<proteinExistence type="predicted"/>
<feature type="region of interest" description="Disordered" evidence="1">
    <location>
        <begin position="96"/>
        <end position="147"/>
    </location>
</feature>
<feature type="chain" id="PRO_5046141678" evidence="3">
    <location>
        <begin position="23"/>
        <end position="661"/>
    </location>
</feature>
<keyword evidence="2" id="KW-1133">Transmembrane helix</keyword>
<organism evidence="4 5">
    <name type="scientific">Nesidiocoris tenuis</name>
    <dbReference type="NCBI Taxonomy" id="355587"/>
    <lineage>
        <taxon>Eukaryota</taxon>
        <taxon>Metazoa</taxon>
        <taxon>Ecdysozoa</taxon>
        <taxon>Arthropoda</taxon>
        <taxon>Hexapoda</taxon>
        <taxon>Insecta</taxon>
        <taxon>Pterygota</taxon>
        <taxon>Neoptera</taxon>
        <taxon>Paraneoptera</taxon>
        <taxon>Hemiptera</taxon>
        <taxon>Heteroptera</taxon>
        <taxon>Panheteroptera</taxon>
        <taxon>Cimicomorpha</taxon>
        <taxon>Miridae</taxon>
        <taxon>Dicyphina</taxon>
        <taxon>Nesidiocoris</taxon>
    </lineage>
</organism>
<feature type="compositionally biased region" description="Polar residues" evidence="1">
    <location>
        <begin position="130"/>
        <end position="145"/>
    </location>
</feature>
<keyword evidence="5" id="KW-1185">Reference proteome</keyword>
<gene>
    <name evidence="4" type="ORF">NTJ_06980</name>
</gene>
<feature type="signal peptide" evidence="3">
    <location>
        <begin position="1"/>
        <end position="22"/>
    </location>
</feature>
<name>A0ABN7ATF8_9HEMI</name>
<evidence type="ECO:0000256" key="3">
    <source>
        <dbReference type="SAM" id="SignalP"/>
    </source>
</evidence>
<protein>
    <submittedName>
        <fullName evidence="4">Uncharacterized protein</fullName>
    </submittedName>
</protein>
<accession>A0ABN7ATF8</accession>
<feature type="compositionally biased region" description="Low complexity" evidence="1">
    <location>
        <begin position="108"/>
        <end position="129"/>
    </location>
</feature>
<keyword evidence="2" id="KW-0472">Membrane</keyword>